<accession>A0A3S1BPA3</accession>
<evidence type="ECO:0000256" key="4">
    <source>
        <dbReference type="ARBA" id="ARBA00022452"/>
    </source>
</evidence>
<keyword evidence="8" id="KW-0408">Iron</keyword>
<name>A0A3S1BPA3_9BACT</name>
<dbReference type="Proteomes" id="UP000281028">
    <property type="component" value="Unassembled WGS sequence"/>
</dbReference>
<evidence type="ECO:0000256" key="2">
    <source>
        <dbReference type="ARBA" id="ARBA00009810"/>
    </source>
</evidence>
<dbReference type="NCBIfam" id="TIGR01783">
    <property type="entry name" value="TonB-siderophor"/>
    <property type="match status" value="1"/>
</dbReference>
<evidence type="ECO:0000256" key="3">
    <source>
        <dbReference type="ARBA" id="ARBA00022448"/>
    </source>
</evidence>
<dbReference type="Gene3D" id="2.170.130.10">
    <property type="entry name" value="TonB-dependent receptor, plug domain"/>
    <property type="match status" value="1"/>
</dbReference>
<evidence type="ECO:0000256" key="7">
    <source>
        <dbReference type="ARBA" id="ARBA00022729"/>
    </source>
</evidence>
<dbReference type="GO" id="GO:0009279">
    <property type="term" value="C:cell outer membrane"/>
    <property type="evidence" value="ECO:0007669"/>
    <property type="project" value="UniProtKB-SubCell"/>
</dbReference>
<dbReference type="SUPFAM" id="SSF56935">
    <property type="entry name" value="Porins"/>
    <property type="match status" value="1"/>
</dbReference>
<dbReference type="SUPFAM" id="SSF49452">
    <property type="entry name" value="Starch-binding domain-like"/>
    <property type="match status" value="1"/>
</dbReference>
<comment type="caution">
    <text evidence="18">The sequence shown here is derived from an EMBL/GenBank/DDBJ whole genome shotgun (WGS) entry which is preliminary data.</text>
</comment>
<dbReference type="PANTHER" id="PTHR32552:SF68">
    <property type="entry name" value="FERRICHROME OUTER MEMBRANE TRANSPORTER_PHAGE RECEPTOR"/>
    <property type="match status" value="1"/>
</dbReference>
<evidence type="ECO:0000256" key="15">
    <source>
        <dbReference type="RuleBase" id="RU003357"/>
    </source>
</evidence>
<keyword evidence="19" id="KW-1185">Reference proteome</keyword>
<dbReference type="InterPro" id="IPR037066">
    <property type="entry name" value="Plug_dom_sf"/>
</dbReference>
<gene>
    <name evidence="18" type="ORF">ECE50_015830</name>
</gene>
<evidence type="ECO:0000256" key="11">
    <source>
        <dbReference type="ARBA" id="ARBA00023136"/>
    </source>
</evidence>
<keyword evidence="3 14" id="KW-0813">Transport</keyword>
<dbReference type="InterPro" id="IPR012910">
    <property type="entry name" value="Plug_dom"/>
</dbReference>
<feature type="domain" description="TonB-dependent receptor-like beta-barrel" evidence="16">
    <location>
        <begin position="420"/>
        <end position="758"/>
    </location>
</feature>
<dbReference type="Pfam" id="PF13715">
    <property type="entry name" value="CarbopepD_reg_2"/>
    <property type="match status" value="1"/>
</dbReference>
<evidence type="ECO:0000256" key="8">
    <source>
        <dbReference type="ARBA" id="ARBA00023004"/>
    </source>
</evidence>
<evidence type="ECO:0000256" key="1">
    <source>
        <dbReference type="ARBA" id="ARBA00004571"/>
    </source>
</evidence>
<dbReference type="AlphaFoldDB" id="A0A3S1BPA3"/>
<dbReference type="Pfam" id="PF00593">
    <property type="entry name" value="TonB_dep_Rec_b-barrel"/>
    <property type="match status" value="1"/>
</dbReference>
<evidence type="ECO:0000313" key="18">
    <source>
        <dbReference type="EMBL" id="NSL88310.1"/>
    </source>
</evidence>
<keyword evidence="4 14" id="KW-1134">Transmembrane beta strand</keyword>
<keyword evidence="11 14" id="KW-0472">Membrane</keyword>
<proteinExistence type="inferred from homology"/>
<dbReference type="InterPro" id="IPR013784">
    <property type="entry name" value="Carb-bd-like_fold"/>
</dbReference>
<dbReference type="CDD" id="cd01347">
    <property type="entry name" value="ligand_gated_channel"/>
    <property type="match status" value="1"/>
</dbReference>
<evidence type="ECO:0000256" key="13">
    <source>
        <dbReference type="ARBA" id="ARBA00023237"/>
    </source>
</evidence>
<dbReference type="GO" id="GO:0038023">
    <property type="term" value="F:signaling receptor activity"/>
    <property type="evidence" value="ECO:0007669"/>
    <property type="project" value="InterPro"/>
</dbReference>
<evidence type="ECO:0000256" key="10">
    <source>
        <dbReference type="ARBA" id="ARBA00023077"/>
    </source>
</evidence>
<dbReference type="InterPro" id="IPR036942">
    <property type="entry name" value="Beta-barrel_TonB_sf"/>
</dbReference>
<dbReference type="PANTHER" id="PTHR32552">
    <property type="entry name" value="FERRICHROME IRON RECEPTOR-RELATED"/>
    <property type="match status" value="1"/>
</dbReference>
<evidence type="ECO:0000259" key="16">
    <source>
        <dbReference type="Pfam" id="PF00593"/>
    </source>
</evidence>
<keyword evidence="6 14" id="KW-0812">Transmembrane</keyword>
<dbReference type="InterPro" id="IPR010105">
    <property type="entry name" value="TonB_sidphr_rcpt"/>
</dbReference>
<evidence type="ECO:0000259" key="17">
    <source>
        <dbReference type="Pfam" id="PF07715"/>
    </source>
</evidence>
<evidence type="ECO:0000256" key="12">
    <source>
        <dbReference type="ARBA" id="ARBA00023170"/>
    </source>
</evidence>
<dbReference type="EMBL" id="RIAR02000001">
    <property type="protein sequence ID" value="NSL88310.1"/>
    <property type="molecule type" value="Genomic_DNA"/>
</dbReference>
<comment type="subcellular location">
    <subcellularLocation>
        <location evidence="1 14">Cell outer membrane</location>
        <topology evidence="1 14">Multi-pass membrane protein</topology>
    </subcellularLocation>
</comment>
<comment type="similarity">
    <text evidence="2 14 15">Belongs to the TonB-dependent receptor family.</text>
</comment>
<evidence type="ECO:0000256" key="6">
    <source>
        <dbReference type="ARBA" id="ARBA00022692"/>
    </source>
</evidence>
<dbReference type="GO" id="GO:0030246">
    <property type="term" value="F:carbohydrate binding"/>
    <property type="evidence" value="ECO:0007669"/>
    <property type="project" value="InterPro"/>
</dbReference>
<dbReference type="Gene3D" id="2.60.40.1120">
    <property type="entry name" value="Carboxypeptidase-like, regulatory domain"/>
    <property type="match status" value="1"/>
</dbReference>
<organism evidence="18 19">
    <name type="scientific">Chitinophaga solisilvae</name>
    <dbReference type="NCBI Taxonomy" id="1233460"/>
    <lineage>
        <taxon>Bacteria</taxon>
        <taxon>Pseudomonadati</taxon>
        <taxon>Bacteroidota</taxon>
        <taxon>Chitinophagia</taxon>
        <taxon>Chitinophagales</taxon>
        <taxon>Chitinophagaceae</taxon>
        <taxon>Chitinophaga</taxon>
    </lineage>
</organism>
<sequence length="784" mass="87105">MRTYFVALLCLLGMICNSLFAAETGEVLSGRVITSGGEPAAAVVVMIDGNKRIVVTDNDGNFIVRNITAGQHQVKVSLMGYEAVVKEVTVLQGTNAHVEIQLKISSTELKEVIIADHHNKVADKRSEYVSRMELDNLRNPQVYSVASKELLLEKNVMDYQSAVKAIPGIVLSTNDYQGSSVTFMRGFAINPYIRNGIYFNNLMAGDPQNIERLEAVKGPAGTLYGSQGVSYGGLINKVTKKPLQQFMGEVGVSAGSYDYKRVTADVNTPLNAKKTALMRINTAATWQQSFLDTDFQRAFLAAPSFSFQLNEKLSILVDAELNWNSKPAITSWPGYSAGTHDYTRYDQIPLDYYATYGNRQADYPPSSTYNIFAQVNYKLNNKWKISTNIAMAHFNYNSGTIGLTLLDPATAEGRNKVGRDIYDFYWTFRSIEIQPNLTGEFRIGAIKNKLLVGLDIQRMQTYASGYSVGQQDTISLTAPYPPFPIQRVRASQAYKDAFWEADFKQKTYAAYITDVIDIGERLNVMLSLRYDHYKDGGYKYRNSTDPVSGPDAGSVAPKLGATYQLLKDRIVLFANYMQGINYVAPDMEGHVFKPERARQTEGGVKIDLADGRLTSTISYYDILVKDKVRPNPENRNASIQDGSQQSRGVDIEIMATPVKGLNIVTGYGYNDSQFARGDASKSGKRPFGTPASTANAWISYTLQRSPLKGLGIGVGVLYTDDFFATDDNTLTIPGYTLFNTNIFYNHRKFRISAGYENIGNIKYWDVYGAPQVPGKGVVTVMYRF</sequence>
<feature type="domain" description="TonB-dependent receptor plug" evidence="17">
    <location>
        <begin position="138"/>
        <end position="229"/>
    </location>
</feature>
<dbReference type="Pfam" id="PF07715">
    <property type="entry name" value="Plug"/>
    <property type="match status" value="1"/>
</dbReference>
<keyword evidence="5" id="KW-0410">Iron transport</keyword>
<dbReference type="GO" id="GO:0015344">
    <property type="term" value="F:siderophore uptake transmembrane transporter activity"/>
    <property type="evidence" value="ECO:0007669"/>
    <property type="project" value="TreeGrafter"/>
</dbReference>
<keyword evidence="13 14" id="KW-0998">Cell outer membrane</keyword>
<dbReference type="InterPro" id="IPR039426">
    <property type="entry name" value="TonB-dep_rcpt-like"/>
</dbReference>
<evidence type="ECO:0000313" key="19">
    <source>
        <dbReference type="Proteomes" id="UP000281028"/>
    </source>
</evidence>
<dbReference type="GO" id="GO:0015891">
    <property type="term" value="P:siderophore transport"/>
    <property type="evidence" value="ECO:0007669"/>
    <property type="project" value="InterPro"/>
</dbReference>
<keyword evidence="10 15" id="KW-0798">TonB box</keyword>
<keyword evidence="12 18" id="KW-0675">Receptor</keyword>
<dbReference type="InterPro" id="IPR000531">
    <property type="entry name" value="Beta-barrel_TonB"/>
</dbReference>
<evidence type="ECO:0000256" key="14">
    <source>
        <dbReference type="PROSITE-ProRule" id="PRU01360"/>
    </source>
</evidence>
<dbReference type="PROSITE" id="PS52016">
    <property type="entry name" value="TONB_DEPENDENT_REC_3"/>
    <property type="match status" value="1"/>
</dbReference>
<keyword evidence="9" id="KW-0406">Ion transport</keyword>
<evidence type="ECO:0000256" key="9">
    <source>
        <dbReference type="ARBA" id="ARBA00023065"/>
    </source>
</evidence>
<dbReference type="Gene3D" id="2.40.170.20">
    <property type="entry name" value="TonB-dependent receptor, beta-barrel domain"/>
    <property type="match status" value="1"/>
</dbReference>
<evidence type="ECO:0000256" key="5">
    <source>
        <dbReference type="ARBA" id="ARBA00022496"/>
    </source>
</evidence>
<keyword evidence="7" id="KW-0732">Signal</keyword>
<dbReference type="OrthoDB" id="9758472at2"/>
<reference evidence="18" key="1">
    <citation type="submission" date="2020-05" db="EMBL/GenBank/DDBJ databases">
        <title>Chitinophaga laudate sp. nov., isolated from a tropical peat swamp.</title>
        <authorList>
            <person name="Goh C.B.S."/>
            <person name="Lee M.S."/>
            <person name="Parimannan S."/>
            <person name="Pasbakhsh P."/>
            <person name="Yule C.M."/>
            <person name="Rajandas H."/>
            <person name="Loke S."/>
            <person name="Croft L."/>
            <person name="Tan J.B.L."/>
        </authorList>
    </citation>
    <scope>NUCLEOTIDE SEQUENCE</scope>
    <source>
        <strain evidence="18">Mgbs1</strain>
    </source>
</reference>
<protein>
    <submittedName>
        <fullName evidence="18">TonB-dependent receptor</fullName>
    </submittedName>
</protein>